<name>A0A163K4L5_ABSGL</name>
<dbReference type="Proteomes" id="UP000078561">
    <property type="component" value="Unassembled WGS sequence"/>
</dbReference>
<dbReference type="AlphaFoldDB" id="A0A163K4L5"/>
<dbReference type="InParanoid" id="A0A163K4L5"/>
<keyword evidence="2" id="KW-1185">Reference proteome</keyword>
<evidence type="ECO:0000313" key="2">
    <source>
        <dbReference type="Proteomes" id="UP000078561"/>
    </source>
</evidence>
<protein>
    <recommendedName>
        <fullName evidence="3">Reverse transcriptase zinc-binding domain-containing protein</fullName>
    </recommendedName>
</protein>
<sequence length="137" mass="16123">MLPNGRTTWYKVLSNTIPSQHILAKMHPQAPTCTYCHQHEDLAHFVYQCPIKLPILETVLVMYAPLDFLTQIRYLDFLLYLRHPPSRLPLKRALTLFSVTLHHIWSHHWQCKIHGVPFQGHRIVRAIVNQVRSFPLD</sequence>
<dbReference type="OrthoDB" id="2232555at2759"/>
<organism evidence="1">
    <name type="scientific">Absidia glauca</name>
    <name type="common">Pin mould</name>
    <dbReference type="NCBI Taxonomy" id="4829"/>
    <lineage>
        <taxon>Eukaryota</taxon>
        <taxon>Fungi</taxon>
        <taxon>Fungi incertae sedis</taxon>
        <taxon>Mucoromycota</taxon>
        <taxon>Mucoromycotina</taxon>
        <taxon>Mucoromycetes</taxon>
        <taxon>Mucorales</taxon>
        <taxon>Cunninghamellaceae</taxon>
        <taxon>Absidia</taxon>
    </lineage>
</organism>
<reference evidence="1" key="1">
    <citation type="submission" date="2016-04" db="EMBL/GenBank/DDBJ databases">
        <authorList>
            <person name="Evans L.H."/>
            <person name="Alamgir A."/>
            <person name="Owens N."/>
            <person name="Weber N.D."/>
            <person name="Virtaneva K."/>
            <person name="Barbian K."/>
            <person name="Babar A."/>
            <person name="Rosenke K."/>
        </authorList>
    </citation>
    <scope>NUCLEOTIDE SEQUENCE [LARGE SCALE GENOMIC DNA]</scope>
    <source>
        <strain evidence="1">CBS 101.48</strain>
    </source>
</reference>
<accession>A0A163K4L5</accession>
<proteinExistence type="predicted"/>
<dbReference type="EMBL" id="LT554468">
    <property type="protein sequence ID" value="SAM05525.1"/>
    <property type="molecule type" value="Genomic_DNA"/>
</dbReference>
<evidence type="ECO:0000313" key="1">
    <source>
        <dbReference type="EMBL" id="SAM05525.1"/>
    </source>
</evidence>
<gene>
    <name evidence="1" type="primary">ABSGL_11400.1 scaffold 12295</name>
</gene>
<evidence type="ECO:0008006" key="3">
    <source>
        <dbReference type="Google" id="ProtNLM"/>
    </source>
</evidence>